<name>I4EDJ4_9BACT</name>
<accession>I4EDJ4</accession>
<evidence type="ECO:0000313" key="1">
    <source>
        <dbReference type="EMBL" id="CCF82756.1"/>
    </source>
</evidence>
<dbReference type="Proteomes" id="UP000004221">
    <property type="component" value="Unassembled WGS sequence"/>
</dbReference>
<dbReference type="AlphaFoldDB" id="I4EDJ4"/>
<evidence type="ECO:0000313" key="2">
    <source>
        <dbReference type="Proteomes" id="UP000004221"/>
    </source>
</evidence>
<protein>
    <submittedName>
        <fullName evidence="1">Uncharacterized protein</fullName>
    </submittedName>
</protein>
<comment type="caution">
    <text evidence="1">The sequence shown here is derived from an EMBL/GenBank/DDBJ whole genome shotgun (WGS) entry which is preliminary data.</text>
</comment>
<organism evidence="1 2">
    <name type="scientific">Nitrolancea hollandica Lb</name>
    <dbReference type="NCBI Taxonomy" id="1129897"/>
    <lineage>
        <taxon>Bacteria</taxon>
        <taxon>Pseudomonadati</taxon>
        <taxon>Thermomicrobiota</taxon>
        <taxon>Thermomicrobia</taxon>
        <taxon>Sphaerobacterales</taxon>
        <taxon>Sphaerobacterineae</taxon>
        <taxon>Sphaerobacteraceae</taxon>
        <taxon>Nitrolancea</taxon>
    </lineage>
</organism>
<gene>
    <name evidence="1" type="ORF">NITHO_1520004</name>
</gene>
<sequence length="65" mass="7137">MGTRYRPDERGSATCSTVLGRAGTRRTGMMMAAGVLTGYGWDGAVNGVEIRHGARKHRDSPEVWW</sequence>
<reference evidence="1 2" key="1">
    <citation type="journal article" date="2012" name="ISME J.">
        <title>Nitrification expanded: discovery, physiology and genomics of a nitrite-oxidizing bacterium from the phylum Chloroflexi.</title>
        <authorList>
            <person name="Sorokin D.Y."/>
            <person name="Lucker S."/>
            <person name="Vejmelkova D."/>
            <person name="Kostrikina N.A."/>
            <person name="Kleerebezem R."/>
            <person name="Rijpstra W.I."/>
            <person name="Damste J.S."/>
            <person name="Le Paslier D."/>
            <person name="Muyzer G."/>
            <person name="Wagner M."/>
            <person name="van Loosdrecht M.C."/>
            <person name="Daims H."/>
        </authorList>
    </citation>
    <scope>NUCLEOTIDE SEQUENCE [LARGE SCALE GENOMIC DNA]</scope>
    <source>
        <strain evidence="2">none</strain>
    </source>
</reference>
<keyword evidence="2" id="KW-1185">Reference proteome</keyword>
<dbReference type="EMBL" id="CAGS01000060">
    <property type="protein sequence ID" value="CCF82756.1"/>
    <property type="molecule type" value="Genomic_DNA"/>
</dbReference>
<proteinExistence type="predicted"/>